<dbReference type="InterPro" id="IPR036938">
    <property type="entry name" value="PAP2/HPO_sf"/>
</dbReference>
<feature type="transmembrane region" description="Helical" evidence="1">
    <location>
        <begin position="142"/>
        <end position="166"/>
    </location>
</feature>
<proteinExistence type="predicted"/>
<comment type="caution">
    <text evidence="3">The sequence shown here is derived from an EMBL/GenBank/DDBJ whole genome shotgun (WGS) entry which is preliminary data.</text>
</comment>
<dbReference type="Pfam" id="PF01569">
    <property type="entry name" value="PAP2"/>
    <property type="match status" value="1"/>
</dbReference>
<feature type="transmembrane region" description="Helical" evidence="1">
    <location>
        <begin position="218"/>
        <end position="237"/>
    </location>
</feature>
<evidence type="ECO:0000259" key="2">
    <source>
        <dbReference type="SMART" id="SM00014"/>
    </source>
</evidence>
<evidence type="ECO:0000313" key="4">
    <source>
        <dbReference type="Proteomes" id="UP000028533"/>
    </source>
</evidence>
<keyword evidence="1" id="KW-1133">Transmembrane helix</keyword>
<feature type="transmembrane region" description="Helical" evidence="1">
    <location>
        <begin position="9"/>
        <end position="29"/>
    </location>
</feature>
<dbReference type="InterPro" id="IPR000326">
    <property type="entry name" value="PAP2/HPO"/>
</dbReference>
<accession>A0A084ERF5</accession>
<evidence type="ECO:0000313" key="3">
    <source>
        <dbReference type="EMBL" id="KEZ20547.1"/>
    </source>
</evidence>
<feature type="transmembrane region" description="Helical" evidence="1">
    <location>
        <begin position="107"/>
        <end position="130"/>
    </location>
</feature>
<name>A0A084ERF5_MYCCA</name>
<dbReference type="RefSeq" id="WP_036431154.1">
    <property type="nucleotide sequence ID" value="NZ_JFDO01000004.1"/>
</dbReference>
<sequence length="273" mass="31747">MKNKINHYYIYSGIVFIVLISLFIIGSIYDFKIASFKRVENLSLAIFVSNFGVLIPSISLTIPLIYLIKSLKFKNKLKINNVIETLIYFVIPLGFVIFNFLYEKQSVVYSIISSLLCLIIISILIYYFHINKEIIIDSNLSIYKAIIVLTTIIGLLILVNILKLLFNRPRPTDLELYRNWWNIKWTSWKHNSFPSGHTYSATTLLFVLLLFNKINKKAYLWISVTWLIIIIVAMSRIVLNKHFLTDVVLSMLLSFTILTTILIVNHKKGKLFI</sequence>
<feature type="transmembrane region" description="Helical" evidence="1">
    <location>
        <begin position="79"/>
        <end position="101"/>
    </location>
</feature>
<dbReference type="Gene3D" id="1.20.144.10">
    <property type="entry name" value="Phosphatidic acid phosphatase type 2/haloperoxidase"/>
    <property type="match status" value="1"/>
</dbReference>
<dbReference type="SMART" id="SM00014">
    <property type="entry name" value="acidPPc"/>
    <property type="match status" value="1"/>
</dbReference>
<feature type="transmembrane region" description="Helical" evidence="1">
    <location>
        <begin position="41"/>
        <end position="67"/>
    </location>
</feature>
<keyword evidence="1" id="KW-0472">Membrane</keyword>
<organism evidence="3 4">
    <name type="scientific">Mycoplasma capricolum subsp. capricolum 14232</name>
    <dbReference type="NCBI Taxonomy" id="1188238"/>
    <lineage>
        <taxon>Bacteria</taxon>
        <taxon>Bacillati</taxon>
        <taxon>Mycoplasmatota</taxon>
        <taxon>Mollicutes</taxon>
        <taxon>Mycoplasmataceae</taxon>
        <taxon>Mycoplasma</taxon>
    </lineage>
</organism>
<dbReference type="PANTHER" id="PTHR14969">
    <property type="entry name" value="SPHINGOSINE-1-PHOSPHATE PHOSPHOHYDROLASE"/>
    <property type="match status" value="1"/>
</dbReference>
<protein>
    <recommendedName>
        <fullName evidence="2">Phosphatidic acid phosphatase type 2/haloperoxidase domain-containing protein</fullName>
    </recommendedName>
</protein>
<dbReference type="Proteomes" id="UP000028533">
    <property type="component" value="Unassembled WGS sequence"/>
</dbReference>
<feature type="transmembrane region" description="Helical" evidence="1">
    <location>
        <begin position="243"/>
        <end position="264"/>
    </location>
</feature>
<dbReference type="SUPFAM" id="SSF48317">
    <property type="entry name" value="Acid phosphatase/Vanadium-dependent haloperoxidase"/>
    <property type="match status" value="1"/>
</dbReference>
<feature type="transmembrane region" description="Helical" evidence="1">
    <location>
        <begin position="193"/>
        <end position="211"/>
    </location>
</feature>
<evidence type="ECO:0000256" key="1">
    <source>
        <dbReference type="SAM" id="Phobius"/>
    </source>
</evidence>
<keyword evidence="1" id="KW-0812">Transmembrane</keyword>
<feature type="domain" description="Phosphatidic acid phosphatase type 2/haloperoxidase" evidence="2">
    <location>
        <begin position="144"/>
        <end position="262"/>
    </location>
</feature>
<dbReference type="EMBL" id="JFDO01000004">
    <property type="protein sequence ID" value="KEZ20547.1"/>
    <property type="molecule type" value="Genomic_DNA"/>
</dbReference>
<gene>
    <name evidence="3" type="ORF">MCAPa_1230</name>
</gene>
<dbReference type="PANTHER" id="PTHR14969:SF13">
    <property type="entry name" value="AT30094P"/>
    <property type="match status" value="1"/>
</dbReference>
<dbReference type="AlphaFoldDB" id="A0A084ERF5"/>
<reference evidence="3 4" key="1">
    <citation type="submission" date="2014-02" db="EMBL/GenBank/DDBJ databases">
        <title>Genome sequence of Mycoplasma capricolum subsp. capricolum strain 14232.</title>
        <authorList>
            <person name="Sirand-Pugnet P."/>
            <person name="Breton M."/>
            <person name="Dordet-Frisoni E."/>
            <person name="Baranowski E."/>
            <person name="Barre A."/>
            <person name="Couture C."/>
            <person name="Dupuy V."/>
            <person name="Gaurivaud P."/>
            <person name="Jacob D."/>
            <person name="Lemaitre C."/>
            <person name="Manso-Silvan L."/>
            <person name="Nikolski M."/>
            <person name="Nouvel L.-X."/>
            <person name="Poumarat F."/>
            <person name="Tardy F."/>
            <person name="Thebault P."/>
            <person name="Theil S."/>
            <person name="Citti C."/>
            <person name="Thiaucourt F."/>
            <person name="Blanchard A."/>
        </authorList>
    </citation>
    <scope>NUCLEOTIDE SEQUENCE [LARGE SCALE GENOMIC DNA]</scope>
    <source>
        <strain evidence="3 4">14232</strain>
    </source>
</reference>